<proteinExistence type="predicted"/>
<name>A0A9N9CSF7_9GLOM</name>
<dbReference type="Proteomes" id="UP000789831">
    <property type="component" value="Unassembled WGS sequence"/>
</dbReference>
<keyword evidence="2" id="KW-1185">Reference proteome</keyword>
<dbReference type="AlphaFoldDB" id="A0A9N9CSF7"/>
<protein>
    <submittedName>
        <fullName evidence="1">619_t:CDS:1</fullName>
    </submittedName>
</protein>
<organism evidence="1 2">
    <name type="scientific">Ambispora gerdemannii</name>
    <dbReference type="NCBI Taxonomy" id="144530"/>
    <lineage>
        <taxon>Eukaryota</taxon>
        <taxon>Fungi</taxon>
        <taxon>Fungi incertae sedis</taxon>
        <taxon>Mucoromycota</taxon>
        <taxon>Glomeromycotina</taxon>
        <taxon>Glomeromycetes</taxon>
        <taxon>Archaeosporales</taxon>
        <taxon>Ambisporaceae</taxon>
        <taxon>Ambispora</taxon>
    </lineage>
</organism>
<dbReference type="OrthoDB" id="2442361at2759"/>
<accession>A0A9N9CSF7</accession>
<evidence type="ECO:0000313" key="1">
    <source>
        <dbReference type="EMBL" id="CAG8610402.1"/>
    </source>
</evidence>
<reference evidence="1" key="1">
    <citation type="submission" date="2021-06" db="EMBL/GenBank/DDBJ databases">
        <authorList>
            <person name="Kallberg Y."/>
            <person name="Tangrot J."/>
            <person name="Rosling A."/>
        </authorList>
    </citation>
    <scope>NUCLEOTIDE SEQUENCE</scope>
    <source>
        <strain evidence="1">MT106</strain>
    </source>
</reference>
<sequence>MNSNWRKPRLDHITTDELRLWKVNIPINDKDLENAENIKSCPFKTAGGYFHESSQDIHIIVKPPATTDEDMILDLINNSPTINLPQTDEGTTIYNRKGSDKAYFGKLMLVELFKQNKQVLMNYKGFIDPKDKN</sequence>
<evidence type="ECO:0000313" key="2">
    <source>
        <dbReference type="Proteomes" id="UP000789831"/>
    </source>
</evidence>
<dbReference type="EMBL" id="CAJVPL010002441">
    <property type="protein sequence ID" value="CAG8610402.1"/>
    <property type="molecule type" value="Genomic_DNA"/>
</dbReference>
<comment type="caution">
    <text evidence="1">The sequence shown here is derived from an EMBL/GenBank/DDBJ whole genome shotgun (WGS) entry which is preliminary data.</text>
</comment>
<gene>
    <name evidence="1" type="ORF">AGERDE_LOCUS9562</name>
</gene>